<accession>A0A0N0XYF1</accession>
<reference evidence="4" key="1">
    <citation type="submission" date="2015-07" db="EMBL/GenBank/DDBJ databases">
        <authorList>
            <person name="Ju K.-S."/>
            <person name="Doroghazi J.R."/>
            <person name="Metcalf W.W."/>
        </authorList>
    </citation>
    <scope>NUCLEOTIDE SEQUENCE [LARGE SCALE GENOMIC DNA]</scope>
    <source>
        <strain evidence="4">NRRL ISP-5002</strain>
    </source>
</reference>
<organism evidence="3 4">
    <name type="scientific">Streptomyces chattanoogensis</name>
    <dbReference type="NCBI Taxonomy" id="66876"/>
    <lineage>
        <taxon>Bacteria</taxon>
        <taxon>Bacillati</taxon>
        <taxon>Actinomycetota</taxon>
        <taxon>Actinomycetes</taxon>
        <taxon>Kitasatosporales</taxon>
        <taxon>Streptomycetaceae</taxon>
        <taxon>Streptomyces</taxon>
    </lineage>
</organism>
<dbReference type="AlphaFoldDB" id="A0A0N0XYF1"/>
<evidence type="ECO:0000259" key="2">
    <source>
        <dbReference type="Pfam" id="PF01551"/>
    </source>
</evidence>
<feature type="region of interest" description="Disordered" evidence="1">
    <location>
        <begin position="168"/>
        <end position="187"/>
    </location>
</feature>
<dbReference type="PANTHER" id="PTHR21666">
    <property type="entry name" value="PEPTIDASE-RELATED"/>
    <property type="match status" value="1"/>
</dbReference>
<proteinExistence type="predicted"/>
<dbReference type="FunFam" id="2.70.70.10:FF:000013">
    <property type="entry name" value="Peptidase family M23"/>
    <property type="match status" value="1"/>
</dbReference>
<gene>
    <name evidence="3" type="ORF">ADL29_07375</name>
</gene>
<keyword evidence="4" id="KW-1185">Reference proteome</keyword>
<evidence type="ECO:0000256" key="1">
    <source>
        <dbReference type="SAM" id="MobiDB-lite"/>
    </source>
</evidence>
<evidence type="ECO:0000313" key="4">
    <source>
        <dbReference type="Proteomes" id="UP000037982"/>
    </source>
</evidence>
<dbReference type="PANTHER" id="PTHR21666:SF270">
    <property type="entry name" value="MUREIN HYDROLASE ACTIVATOR ENVC"/>
    <property type="match status" value="1"/>
</dbReference>
<dbReference type="Gene3D" id="2.70.70.10">
    <property type="entry name" value="Glucose Permease (Domain IIA)"/>
    <property type="match status" value="1"/>
</dbReference>
<sequence>MGITSRYAPVASAAATGRHPISDRPVAGPGTTARHSPRRRLADVSLEVIRLGEASRRASRSYESRRRAELAQRAERDRLRRALDRVRRLAETLRRRAGAIAAAQYRTGSLVAYTLRTAATEGRKPLSSVYEEVLRRERALVARMGTVQRTGRMLARNSATASARAAALAADRDRLDHERERAGRGLDSARDTLRQLASQASRSGNCGTLPSEVSTAARAAAPVVAPNASWMRPVEHYELSAPFGGSGSHWASGHTGQDFAVPVGTPVRSAGGGRIEGLTCGDGFGISMVVRHRDGLYTQYAHLSAALARPGQRVAPGERIALSGDTGNSTGPHLHFEVRRTPYLGSSVDPVSWLRQHGVTL</sequence>
<dbReference type="InterPro" id="IPR050570">
    <property type="entry name" value="Cell_wall_metabolism_enzyme"/>
</dbReference>
<dbReference type="Pfam" id="PF01551">
    <property type="entry name" value="Peptidase_M23"/>
    <property type="match status" value="1"/>
</dbReference>
<dbReference type="EMBL" id="LGKG01000035">
    <property type="protein sequence ID" value="KPC65508.1"/>
    <property type="molecule type" value="Genomic_DNA"/>
</dbReference>
<comment type="caution">
    <text evidence="3">The sequence shown here is derived from an EMBL/GenBank/DDBJ whole genome shotgun (WGS) entry which is preliminary data.</text>
</comment>
<dbReference type="PATRIC" id="fig|66876.3.peg.1614"/>
<evidence type="ECO:0000313" key="3">
    <source>
        <dbReference type="EMBL" id="KPC65508.1"/>
    </source>
</evidence>
<feature type="region of interest" description="Disordered" evidence="1">
    <location>
        <begin position="1"/>
        <end position="38"/>
    </location>
</feature>
<name>A0A0N0XYF1_9ACTN</name>
<dbReference type="SUPFAM" id="SSF51261">
    <property type="entry name" value="Duplicated hybrid motif"/>
    <property type="match status" value="1"/>
</dbReference>
<dbReference type="InterPro" id="IPR016047">
    <property type="entry name" value="M23ase_b-sheet_dom"/>
</dbReference>
<dbReference type="InterPro" id="IPR011055">
    <property type="entry name" value="Dup_hybrid_motif"/>
</dbReference>
<protein>
    <recommendedName>
        <fullName evidence="2">M23ase beta-sheet core domain-containing protein</fullName>
    </recommendedName>
</protein>
<feature type="compositionally biased region" description="Basic and acidic residues" evidence="1">
    <location>
        <begin position="170"/>
        <end position="187"/>
    </location>
</feature>
<dbReference type="Proteomes" id="UP000037982">
    <property type="component" value="Unassembled WGS sequence"/>
</dbReference>
<dbReference type="GO" id="GO:0004222">
    <property type="term" value="F:metalloendopeptidase activity"/>
    <property type="evidence" value="ECO:0007669"/>
    <property type="project" value="TreeGrafter"/>
</dbReference>
<feature type="domain" description="M23ase beta-sheet core" evidence="2">
    <location>
        <begin position="253"/>
        <end position="350"/>
    </location>
</feature>
<dbReference type="CDD" id="cd12797">
    <property type="entry name" value="M23_peptidase"/>
    <property type="match status" value="1"/>
</dbReference>